<evidence type="ECO:0000313" key="6">
    <source>
        <dbReference type="EMBL" id="ELR10787.1"/>
    </source>
</evidence>
<name>L8GCI5_ACACF</name>
<evidence type="ECO:0000313" key="7">
    <source>
        <dbReference type="Proteomes" id="UP000011083"/>
    </source>
</evidence>
<dbReference type="SUPFAM" id="SSF55961">
    <property type="entry name" value="Bet v1-like"/>
    <property type="match status" value="1"/>
</dbReference>
<accession>L8GCI5</accession>
<protein>
    <submittedName>
        <fullName evidence="6">START domain containing protein</fullName>
    </submittedName>
</protein>
<keyword evidence="7" id="KW-1185">Reference proteome</keyword>
<dbReference type="RefSeq" id="XP_004332800.1">
    <property type="nucleotide sequence ID" value="XM_004332752.1"/>
</dbReference>
<dbReference type="Proteomes" id="UP000011083">
    <property type="component" value="Unassembled WGS sequence"/>
</dbReference>
<dbReference type="InterPro" id="IPR023393">
    <property type="entry name" value="START-like_dom_sf"/>
</dbReference>
<dbReference type="STRING" id="1257118.L8GCI5"/>
<dbReference type="EMBL" id="KB008174">
    <property type="protein sequence ID" value="ELR10787.1"/>
    <property type="molecule type" value="Genomic_DNA"/>
</dbReference>
<feature type="domain" description="START" evidence="5">
    <location>
        <begin position="27"/>
        <end position="225"/>
    </location>
</feature>
<dbReference type="PROSITE" id="PS50848">
    <property type="entry name" value="START"/>
    <property type="match status" value="1"/>
</dbReference>
<dbReference type="SMART" id="SM00234">
    <property type="entry name" value="START"/>
    <property type="match status" value="1"/>
</dbReference>
<keyword evidence="2" id="KW-0445">Lipid transport</keyword>
<organism evidence="6 7">
    <name type="scientific">Acanthamoeba castellanii (strain ATCC 30010 / Neff)</name>
    <dbReference type="NCBI Taxonomy" id="1257118"/>
    <lineage>
        <taxon>Eukaryota</taxon>
        <taxon>Amoebozoa</taxon>
        <taxon>Discosea</taxon>
        <taxon>Longamoebia</taxon>
        <taxon>Centramoebida</taxon>
        <taxon>Acanthamoebidae</taxon>
        <taxon>Acanthamoeba</taxon>
    </lineage>
</organism>
<keyword evidence="3" id="KW-0446">Lipid-binding</keyword>
<dbReference type="GeneID" id="14911180"/>
<dbReference type="VEuPathDB" id="AmoebaDB:ACA1_108240"/>
<evidence type="ECO:0000256" key="1">
    <source>
        <dbReference type="ARBA" id="ARBA00022448"/>
    </source>
</evidence>
<dbReference type="InterPro" id="IPR002913">
    <property type="entry name" value="START_lipid-bd_dom"/>
</dbReference>
<keyword evidence="1" id="KW-0813">Transport</keyword>
<gene>
    <name evidence="6" type="ORF">ACA1_108240</name>
</gene>
<dbReference type="KEGG" id="acan:ACA1_108240"/>
<dbReference type="Pfam" id="PF01852">
    <property type="entry name" value="START"/>
    <property type="match status" value="1"/>
</dbReference>
<proteinExistence type="predicted"/>
<evidence type="ECO:0000256" key="3">
    <source>
        <dbReference type="ARBA" id="ARBA00023121"/>
    </source>
</evidence>
<dbReference type="Gene3D" id="3.30.530.20">
    <property type="match status" value="1"/>
</dbReference>
<evidence type="ECO:0000256" key="4">
    <source>
        <dbReference type="ARBA" id="ARBA00024750"/>
    </source>
</evidence>
<dbReference type="GO" id="GO:0008289">
    <property type="term" value="F:lipid binding"/>
    <property type="evidence" value="ECO:0007669"/>
    <property type="project" value="UniProtKB-KW"/>
</dbReference>
<evidence type="ECO:0000259" key="5">
    <source>
        <dbReference type="PROSITE" id="PS50848"/>
    </source>
</evidence>
<comment type="function">
    <text evidence="4">May be involved in the intracellular transport of sterols or other lipids. May bind cholesterol or other sterols.</text>
</comment>
<dbReference type="OrthoDB" id="74575at2759"/>
<sequence>MSDTLNWDALSDKCRQEFEHKLDNLTWKIETQEGSTVVCRSVHDGVTVWKCEAILDAPKTETSPSAAVQTVFEAYYEWVHRLQWDKAFHPDSGQVLQLADRRTLDYSRTLPALGGVISPRDFVDLREWAWADDAHTVISAWGASVTHKDRPEARGVVRGHNYPCGTRVMVPAGGSEEDSGGAVHVTLLWQSDIKGWVPARAVDQAMGQQMLMTITGLRAYLAARA</sequence>
<dbReference type="CDD" id="cd00177">
    <property type="entry name" value="START"/>
    <property type="match status" value="1"/>
</dbReference>
<dbReference type="PANTHER" id="PTHR46374">
    <property type="entry name" value="PROTEIN CBG07384"/>
    <property type="match status" value="1"/>
</dbReference>
<dbReference type="InterPro" id="IPR043556">
    <property type="entry name" value="StARD5/6"/>
</dbReference>
<dbReference type="GO" id="GO:0006869">
    <property type="term" value="P:lipid transport"/>
    <property type="evidence" value="ECO:0007669"/>
    <property type="project" value="UniProtKB-KW"/>
</dbReference>
<dbReference type="PANTHER" id="PTHR46374:SF1">
    <property type="entry name" value="START DOMAIN-CONTAINING PROTEIN"/>
    <property type="match status" value="1"/>
</dbReference>
<dbReference type="AlphaFoldDB" id="L8GCI5"/>
<reference evidence="6 7" key="1">
    <citation type="journal article" date="2013" name="Genome Biol.">
        <title>Genome of Acanthamoeba castellanii highlights extensive lateral gene transfer and early evolution of tyrosine kinase signaling.</title>
        <authorList>
            <person name="Clarke M."/>
            <person name="Lohan A.J."/>
            <person name="Liu B."/>
            <person name="Lagkouvardos I."/>
            <person name="Roy S."/>
            <person name="Zafar N."/>
            <person name="Bertelli C."/>
            <person name="Schilde C."/>
            <person name="Kianianmomeni A."/>
            <person name="Burglin T.R."/>
            <person name="Frech C."/>
            <person name="Turcotte B."/>
            <person name="Kopec K.O."/>
            <person name="Synnott J.M."/>
            <person name="Choo C."/>
            <person name="Paponov I."/>
            <person name="Finkler A."/>
            <person name="Soon Heng Tan C."/>
            <person name="Hutchins A.P."/>
            <person name="Weinmeier T."/>
            <person name="Rattei T."/>
            <person name="Chu J.S."/>
            <person name="Gimenez G."/>
            <person name="Irimia M."/>
            <person name="Rigden D.J."/>
            <person name="Fitzpatrick D.A."/>
            <person name="Lorenzo-Morales J."/>
            <person name="Bateman A."/>
            <person name="Chiu C.H."/>
            <person name="Tang P."/>
            <person name="Hegemann P."/>
            <person name="Fromm H."/>
            <person name="Raoult D."/>
            <person name="Greub G."/>
            <person name="Miranda-Saavedra D."/>
            <person name="Chen N."/>
            <person name="Nash P."/>
            <person name="Ginger M.L."/>
            <person name="Horn M."/>
            <person name="Schaap P."/>
            <person name="Caler L."/>
            <person name="Loftus B."/>
        </authorList>
    </citation>
    <scope>NUCLEOTIDE SEQUENCE [LARGE SCALE GENOMIC DNA]</scope>
    <source>
        <strain evidence="6 7">Neff</strain>
    </source>
</reference>
<evidence type="ECO:0000256" key="2">
    <source>
        <dbReference type="ARBA" id="ARBA00023055"/>
    </source>
</evidence>